<feature type="binding site" evidence="4">
    <location>
        <position position="215"/>
    </location>
    <ligand>
        <name>substrate</name>
    </ligand>
</feature>
<keyword evidence="2" id="KW-0456">Lyase</keyword>
<feature type="transmembrane region" description="Helical" evidence="5">
    <location>
        <begin position="254"/>
        <end position="275"/>
    </location>
</feature>
<sequence>MRRNEKLSPALQRFWELYTPKPSEITPQPVKALQTSTSPLDLSSVPLISSASEPKTVLYLAYGSNLSAETFKGKRGIKPLSSVNVHVPKIDLTFDLAGIPYAEPCFANCQYKRDQPDSSRSNDYHKTRWHKGLVGVVYEVTLDDYRTIIATEGGGASYKDQLVQCFVLPDGSKTVHPNPSGEPFLAHTLLCPLNKDDTNRITRPDPGYAQPSSRYLKLITDGAVEHNLPEEYIEYLHGIGAYTVTTVGQKIAQIFLMIVLLPIILVVFGLGKILADDNGKIPDWLTHITRTLFRYVWTAYDRVLKDMFGDGERTMEGAGAELGKSDLDRWDEKVSRSGEL</sequence>
<dbReference type="InterPro" id="IPR017939">
    <property type="entry name" value="G-Glutamylcylcotransferase"/>
</dbReference>
<keyword evidence="5" id="KW-1133">Transmembrane helix</keyword>
<dbReference type="EC" id="4.3.2.9" evidence="1"/>
<proteinExistence type="predicted"/>
<dbReference type="PANTHER" id="PTHR12935:SF0">
    <property type="entry name" value="GAMMA-GLUTAMYLCYCLOTRANSFERASE"/>
    <property type="match status" value="1"/>
</dbReference>
<keyword evidence="5" id="KW-0812">Transmembrane</keyword>
<evidence type="ECO:0000256" key="2">
    <source>
        <dbReference type="ARBA" id="ARBA00023239"/>
    </source>
</evidence>
<gene>
    <name evidence="6" type="ORF">EYC80_001237</name>
</gene>
<evidence type="ECO:0000256" key="3">
    <source>
        <dbReference type="PIRSR" id="PIRSR617939-1"/>
    </source>
</evidence>
<comment type="caution">
    <text evidence="6">The sequence shown here is derived from an EMBL/GenBank/DDBJ whole genome shotgun (WGS) entry which is preliminary data.</text>
</comment>
<reference evidence="6 7" key="1">
    <citation type="submission" date="2019-06" db="EMBL/GenBank/DDBJ databases">
        <title>Genome Sequence of the Brown Rot Fungal Pathogen Monilinia laxa.</title>
        <authorList>
            <person name="De Miccolis Angelini R.M."/>
            <person name="Landi L."/>
            <person name="Abate D."/>
            <person name="Pollastro S."/>
            <person name="Romanazzi G."/>
            <person name="Faretra F."/>
        </authorList>
    </citation>
    <scope>NUCLEOTIDE SEQUENCE [LARGE SCALE GENOMIC DNA]</scope>
    <source>
        <strain evidence="6 7">Mlax316</strain>
    </source>
</reference>
<keyword evidence="7" id="KW-1185">Reference proteome</keyword>
<accession>A0A5N6K8L3</accession>
<feature type="active site" description="Proton acceptor" evidence="3">
    <location>
        <position position="152"/>
    </location>
</feature>
<dbReference type="PANTHER" id="PTHR12935">
    <property type="entry name" value="GAMMA-GLUTAMYLCYCLOTRANSFERASE"/>
    <property type="match status" value="1"/>
</dbReference>
<evidence type="ECO:0000256" key="4">
    <source>
        <dbReference type="PIRSR" id="PIRSR617939-2"/>
    </source>
</evidence>
<dbReference type="Proteomes" id="UP000326757">
    <property type="component" value="Unassembled WGS sequence"/>
</dbReference>
<dbReference type="OrthoDB" id="2017317at2759"/>
<evidence type="ECO:0000313" key="6">
    <source>
        <dbReference type="EMBL" id="KAB8299128.1"/>
    </source>
</evidence>
<name>A0A5N6K8L3_MONLA</name>
<dbReference type="AlphaFoldDB" id="A0A5N6K8L3"/>
<protein>
    <recommendedName>
        <fullName evidence="1">gamma-glutamylcyclotransferase</fullName>
        <ecNumber evidence="1">4.3.2.9</ecNumber>
    </recommendedName>
</protein>
<dbReference type="GO" id="GO:0003839">
    <property type="term" value="F:gamma-glutamylcyclotransferase activity"/>
    <property type="evidence" value="ECO:0007669"/>
    <property type="project" value="UniProtKB-EC"/>
</dbReference>
<evidence type="ECO:0000256" key="5">
    <source>
        <dbReference type="SAM" id="Phobius"/>
    </source>
</evidence>
<evidence type="ECO:0000256" key="1">
    <source>
        <dbReference type="ARBA" id="ARBA00012346"/>
    </source>
</evidence>
<dbReference type="EMBL" id="VIGI01000006">
    <property type="protein sequence ID" value="KAB8299128.1"/>
    <property type="molecule type" value="Genomic_DNA"/>
</dbReference>
<dbReference type="Gene3D" id="3.10.490.10">
    <property type="entry name" value="Gamma-glutamyl cyclotransferase-like"/>
    <property type="match status" value="1"/>
</dbReference>
<feature type="binding site" evidence="4">
    <location>
        <begin position="59"/>
        <end position="64"/>
    </location>
    <ligand>
        <name>substrate</name>
    </ligand>
</feature>
<organism evidence="6 7">
    <name type="scientific">Monilinia laxa</name>
    <name type="common">Brown rot fungus</name>
    <name type="synonym">Sclerotinia laxa</name>
    <dbReference type="NCBI Taxonomy" id="61186"/>
    <lineage>
        <taxon>Eukaryota</taxon>
        <taxon>Fungi</taxon>
        <taxon>Dikarya</taxon>
        <taxon>Ascomycota</taxon>
        <taxon>Pezizomycotina</taxon>
        <taxon>Leotiomycetes</taxon>
        <taxon>Helotiales</taxon>
        <taxon>Sclerotiniaceae</taxon>
        <taxon>Monilinia</taxon>
    </lineage>
</organism>
<evidence type="ECO:0000313" key="7">
    <source>
        <dbReference type="Proteomes" id="UP000326757"/>
    </source>
</evidence>
<keyword evidence="5" id="KW-0472">Membrane</keyword>